<dbReference type="EMBL" id="JAENGZ010000088">
    <property type="protein sequence ID" value="KAG6969771.1"/>
    <property type="molecule type" value="Genomic_DNA"/>
</dbReference>
<gene>
    <name evidence="3" type="ORF">JG687_00003005</name>
    <name evidence="4" type="ORF">PC110_g10085</name>
    <name evidence="2" type="ORF">PC117_g7146</name>
</gene>
<proteinExistence type="predicted"/>
<keyword evidence="5" id="KW-1185">Reference proteome</keyword>
<comment type="caution">
    <text evidence="4">The sequence shown here is derived from an EMBL/GenBank/DDBJ whole genome shotgun (WGS) entry which is preliminary data.</text>
</comment>
<evidence type="ECO:0000313" key="3">
    <source>
        <dbReference type="EMBL" id="KAG6969771.1"/>
    </source>
</evidence>
<evidence type="ECO:0000313" key="5">
    <source>
        <dbReference type="Proteomes" id="UP000251314"/>
    </source>
</evidence>
<evidence type="ECO:0000313" key="2">
    <source>
        <dbReference type="EMBL" id="KAG2947006.1"/>
    </source>
</evidence>
<reference evidence="2" key="2">
    <citation type="submission" date="2018-10" db="EMBL/GenBank/DDBJ databases">
        <title>Effector identification in a new, highly contiguous assembly of the strawberry crown rot pathogen Phytophthora cactorum.</title>
        <authorList>
            <person name="Armitage A.D."/>
            <person name="Nellist C.F."/>
            <person name="Bates H."/>
            <person name="Vickerstaff R.J."/>
            <person name="Harrison R.J."/>
        </authorList>
    </citation>
    <scope>NUCLEOTIDE SEQUENCE</scope>
    <source>
        <strain evidence="2">4040</strain>
    </source>
</reference>
<protein>
    <submittedName>
        <fullName evidence="4">Uncharacterized protein</fullName>
    </submittedName>
</protein>
<dbReference type="VEuPathDB" id="FungiDB:PC110_g10085"/>
<reference evidence="3" key="3">
    <citation type="submission" date="2021-01" db="EMBL/GenBank/DDBJ databases">
        <title>Phytophthora aleatoria, a newly-described species from Pinus radiata is distinct from Phytophthora cactorum isolates based on comparative genomics.</title>
        <authorList>
            <person name="Mcdougal R."/>
            <person name="Panda P."/>
            <person name="Williams N."/>
            <person name="Studholme D.J."/>
        </authorList>
    </citation>
    <scope>NUCLEOTIDE SEQUENCE</scope>
    <source>
        <strain evidence="3">NZFS 3830</strain>
    </source>
</reference>
<reference evidence="4 5" key="1">
    <citation type="submission" date="2018-01" db="EMBL/GenBank/DDBJ databases">
        <title>Draft genome of the strawberry crown rot pathogen Phytophthora cactorum.</title>
        <authorList>
            <person name="Armitage A.D."/>
            <person name="Lysoe E."/>
            <person name="Nellist C.F."/>
            <person name="Harrison R.J."/>
            <person name="Brurberg M.B."/>
        </authorList>
    </citation>
    <scope>NUCLEOTIDE SEQUENCE [LARGE SCALE GENOMIC DNA]</scope>
    <source>
        <strain evidence="4 5">10300</strain>
    </source>
</reference>
<dbReference type="Proteomes" id="UP000688947">
    <property type="component" value="Unassembled WGS sequence"/>
</dbReference>
<feature type="region of interest" description="Disordered" evidence="1">
    <location>
        <begin position="1"/>
        <end position="64"/>
    </location>
</feature>
<accession>A0A329SDE5</accession>
<dbReference type="EMBL" id="RCMK01000143">
    <property type="protein sequence ID" value="KAG2947006.1"/>
    <property type="molecule type" value="Genomic_DNA"/>
</dbReference>
<name>A0A329SDE5_9STRA</name>
<evidence type="ECO:0000313" key="4">
    <source>
        <dbReference type="EMBL" id="RAW33612.1"/>
    </source>
</evidence>
<dbReference type="Proteomes" id="UP000736787">
    <property type="component" value="Unassembled WGS sequence"/>
</dbReference>
<dbReference type="Proteomes" id="UP000251314">
    <property type="component" value="Unassembled WGS sequence"/>
</dbReference>
<dbReference type="EMBL" id="MJFZ01000232">
    <property type="protein sequence ID" value="RAW33612.1"/>
    <property type="molecule type" value="Genomic_DNA"/>
</dbReference>
<dbReference type="OrthoDB" id="10337641at2759"/>
<sequence>MKRKSRGDESEDSREESSGGSERASPPHAGDVCSDGDDEEEADPQVARDSGRGSDGDDSLNDLAGEDESLKVLSCVGITQVGMNGRTTARTTTRPRVRIWLFRKPRAWRKEINSCGSPSGLRTVGFFAICPKTFRAGAVGTSAHMG</sequence>
<evidence type="ECO:0000256" key="1">
    <source>
        <dbReference type="SAM" id="MobiDB-lite"/>
    </source>
</evidence>
<dbReference type="AlphaFoldDB" id="A0A329SDE5"/>
<feature type="compositionally biased region" description="Acidic residues" evidence="1">
    <location>
        <begin position="34"/>
        <end position="43"/>
    </location>
</feature>
<organism evidence="4 5">
    <name type="scientific">Phytophthora cactorum</name>
    <dbReference type="NCBI Taxonomy" id="29920"/>
    <lineage>
        <taxon>Eukaryota</taxon>
        <taxon>Sar</taxon>
        <taxon>Stramenopiles</taxon>
        <taxon>Oomycota</taxon>
        <taxon>Peronosporomycetes</taxon>
        <taxon>Peronosporales</taxon>
        <taxon>Peronosporaceae</taxon>
        <taxon>Phytophthora</taxon>
    </lineage>
</organism>